<dbReference type="Pfam" id="PF07920">
    <property type="entry name" value="DUF1684"/>
    <property type="match status" value="1"/>
</dbReference>
<dbReference type="PANTHER" id="PTHR41913:SF1">
    <property type="entry name" value="DUF1684 DOMAIN-CONTAINING PROTEIN"/>
    <property type="match status" value="1"/>
</dbReference>
<reference evidence="1 2" key="1">
    <citation type="submission" date="2015-03" db="EMBL/GenBank/DDBJ databases">
        <title>Luteipulveratus halotolerans sp. nov., a novel actinobacterium (Dermacoccaceae) from Sarawak, Malaysia.</title>
        <authorList>
            <person name="Juboi H."/>
            <person name="Basik A."/>
            <person name="Shamsul S.S."/>
            <person name="Arnold P."/>
            <person name="Schmitt E.K."/>
            <person name="Sanglier J.-J."/>
            <person name="Yeo T."/>
        </authorList>
    </citation>
    <scope>NUCLEOTIDE SEQUENCE [LARGE SCALE GENOMIC DNA]</scope>
    <source>
        <strain evidence="1 2">MN07-A0370</strain>
    </source>
</reference>
<dbReference type="AlphaFoldDB" id="A0A0K1JGY6"/>
<dbReference type="PANTHER" id="PTHR41913">
    <property type="entry name" value="DUF1684 DOMAIN-CONTAINING PROTEIN"/>
    <property type="match status" value="1"/>
</dbReference>
<proteinExistence type="predicted"/>
<dbReference type="PATRIC" id="fig|571913.6.peg.1866"/>
<sequence length="263" mass="28555">MTIDQVTRSEVEWERWHAQREADLATEYGWLSLTGFAWLPGEPGTVDGLPGRWWASAVDAHVEADADAGITVDGKPVDGVIAATVAEAGSLDWVRVGTRRVQLLLRGGRFAVRTRDASAPTRARFDGVPTFEYDPAWVVEGRLTRWAEPRRVEVATARADLRQHVRLIGELELELAGQSHRLAVGESADGALTLIFHDATNGAETALWRTVTTGVPSADGTAEVDFNRTLNLPYAFTEFGTCPAPPSGNRIETRVTAGEKAPA</sequence>
<dbReference type="Proteomes" id="UP000066480">
    <property type="component" value="Chromosome"/>
</dbReference>
<evidence type="ECO:0000313" key="1">
    <source>
        <dbReference type="EMBL" id="AKU15982.1"/>
    </source>
</evidence>
<evidence type="ECO:0000313" key="2">
    <source>
        <dbReference type="Proteomes" id="UP000066480"/>
    </source>
</evidence>
<keyword evidence="2" id="KW-1185">Reference proteome</keyword>
<gene>
    <name evidence="1" type="ORF">VV02_09150</name>
</gene>
<dbReference type="KEGG" id="lmoi:VV02_09150"/>
<dbReference type="InterPro" id="IPR012467">
    <property type="entry name" value="DUF1684"/>
</dbReference>
<protein>
    <submittedName>
        <fullName evidence="1">Transposase</fullName>
    </submittedName>
</protein>
<organism evidence="1 2">
    <name type="scientific">Luteipulveratus mongoliensis</name>
    <dbReference type="NCBI Taxonomy" id="571913"/>
    <lineage>
        <taxon>Bacteria</taxon>
        <taxon>Bacillati</taxon>
        <taxon>Actinomycetota</taxon>
        <taxon>Actinomycetes</taxon>
        <taxon>Micrococcales</taxon>
        <taxon>Dermacoccaceae</taxon>
        <taxon>Luteipulveratus</taxon>
    </lineage>
</organism>
<dbReference type="EMBL" id="CP011112">
    <property type="protein sequence ID" value="AKU15982.1"/>
    <property type="molecule type" value="Genomic_DNA"/>
</dbReference>
<dbReference type="RefSeq" id="WP_052591074.1">
    <property type="nucleotide sequence ID" value="NZ_CP011112.1"/>
</dbReference>
<name>A0A0K1JGY6_9MICO</name>
<accession>A0A0K1JGY6</accession>
<dbReference type="STRING" id="571913.VV02_09150"/>
<dbReference type="OrthoDB" id="5493262at2"/>